<dbReference type="EMBL" id="CATOUU010000075">
    <property type="protein sequence ID" value="CAI9915686.1"/>
    <property type="molecule type" value="Genomic_DNA"/>
</dbReference>
<feature type="transmembrane region" description="Helical" evidence="1">
    <location>
        <begin position="46"/>
        <end position="66"/>
    </location>
</feature>
<evidence type="ECO:0000313" key="3">
    <source>
        <dbReference type="EMBL" id="CAL6031435.1"/>
    </source>
</evidence>
<evidence type="ECO:0000313" key="2">
    <source>
        <dbReference type="EMBL" id="CAI9915686.1"/>
    </source>
</evidence>
<keyword evidence="1" id="KW-0812">Transmembrane</keyword>
<gene>
    <name evidence="2" type="ORF">HINF_LOCUS3331</name>
    <name evidence="3" type="ORF">HINF_LOCUS34006</name>
</gene>
<reference evidence="2" key="1">
    <citation type="submission" date="2023-06" db="EMBL/GenBank/DDBJ databases">
        <authorList>
            <person name="Kurt Z."/>
        </authorList>
    </citation>
    <scope>NUCLEOTIDE SEQUENCE</scope>
</reference>
<evidence type="ECO:0000256" key="1">
    <source>
        <dbReference type="SAM" id="Phobius"/>
    </source>
</evidence>
<organism evidence="2">
    <name type="scientific">Hexamita inflata</name>
    <dbReference type="NCBI Taxonomy" id="28002"/>
    <lineage>
        <taxon>Eukaryota</taxon>
        <taxon>Metamonada</taxon>
        <taxon>Diplomonadida</taxon>
        <taxon>Hexamitidae</taxon>
        <taxon>Hexamitinae</taxon>
        <taxon>Hexamita</taxon>
    </lineage>
</organism>
<evidence type="ECO:0000313" key="4">
    <source>
        <dbReference type="Proteomes" id="UP001642409"/>
    </source>
</evidence>
<sequence length="158" mass="18237">MKIFGSIWLYVNIYQTIIIKFDNVYCISFNTLVLIVAKCNGIVNILYVWIILASFQFQCSIFFFHLRNNICNPSKPSPVSTAQNTHKSLPSSQCRSQTKLFYQFHEPFYGQRQLLSGCSFVKDCTLKSSQWTAATTIVPQLIVPFLNIININLRLLRQ</sequence>
<dbReference type="Proteomes" id="UP001642409">
    <property type="component" value="Unassembled WGS sequence"/>
</dbReference>
<accession>A0AA86TF63</accession>
<comment type="caution">
    <text evidence="2">The sequence shown here is derived from an EMBL/GenBank/DDBJ whole genome shotgun (WGS) entry which is preliminary data.</text>
</comment>
<proteinExistence type="predicted"/>
<dbReference type="EMBL" id="CAXDID020000119">
    <property type="protein sequence ID" value="CAL6031435.1"/>
    <property type="molecule type" value="Genomic_DNA"/>
</dbReference>
<protein>
    <submittedName>
        <fullName evidence="3">Hypothetical_protein</fullName>
    </submittedName>
</protein>
<dbReference type="AlphaFoldDB" id="A0AA86TF63"/>
<reference evidence="3 4" key="2">
    <citation type="submission" date="2024-07" db="EMBL/GenBank/DDBJ databases">
        <authorList>
            <person name="Akdeniz Z."/>
        </authorList>
    </citation>
    <scope>NUCLEOTIDE SEQUENCE [LARGE SCALE GENOMIC DNA]</scope>
</reference>
<name>A0AA86TF63_9EUKA</name>
<keyword evidence="4" id="KW-1185">Reference proteome</keyword>
<keyword evidence="1" id="KW-0472">Membrane</keyword>
<keyword evidence="1" id="KW-1133">Transmembrane helix</keyword>